<dbReference type="Proteomes" id="UP000593818">
    <property type="component" value="Plasmid pSID"/>
</dbReference>
<keyword evidence="3" id="KW-1185">Reference proteome</keyword>
<keyword evidence="1" id="KW-0472">Membrane</keyword>
<accession>A0A7M2XW30</accession>
<keyword evidence="2" id="KW-0614">Plasmid</keyword>
<organism evidence="2 3">
    <name type="scientific">Rhodococcus pyridinivorans</name>
    <dbReference type="NCBI Taxonomy" id="103816"/>
    <lineage>
        <taxon>Bacteria</taxon>
        <taxon>Bacillati</taxon>
        <taxon>Actinomycetota</taxon>
        <taxon>Actinomycetes</taxon>
        <taxon>Mycobacteriales</taxon>
        <taxon>Nocardiaceae</taxon>
        <taxon>Rhodococcus</taxon>
    </lineage>
</organism>
<gene>
    <name evidence="2" type="ORF">INP59_26530</name>
</gene>
<feature type="transmembrane region" description="Helical" evidence="1">
    <location>
        <begin position="54"/>
        <end position="74"/>
    </location>
</feature>
<sequence>MQLALGIIAALITISLVRSAWAAGAVRSLLYVPAAFIPMGFTYLGWNGTDGGMWVAWPYYVVATAVLARQLVLVSRRLPHRGHNDKVASWAEPAASMVA</sequence>
<dbReference type="AlphaFoldDB" id="A0A7M2XW30"/>
<reference evidence="2 3" key="1">
    <citation type="submission" date="2020-10" db="EMBL/GenBank/DDBJ databases">
        <title>Whole genome sequence of oil-degrading bacteria Rhodococcus pyridinivorans strain 5Ap.</title>
        <authorList>
            <person name="Akhremchuk A.E."/>
            <person name="Valentovich L.N."/>
            <person name="Charniauskaya M.I."/>
            <person name="Bukliarevich H.A."/>
            <person name="Titok M.A."/>
        </authorList>
    </citation>
    <scope>NUCLEOTIDE SEQUENCE [LARGE SCALE GENOMIC DNA]</scope>
    <source>
        <strain evidence="2 3">5Ap</strain>
        <plasmid evidence="2 3">pSID</plasmid>
    </source>
</reference>
<dbReference type="RefSeq" id="WP_193904203.1">
    <property type="nucleotide sequence ID" value="NZ_CP063453.1"/>
</dbReference>
<protein>
    <submittedName>
        <fullName evidence="2">Uncharacterized protein</fullName>
    </submittedName>
</protein>
<proteinExistence type="predicted"/>
<name>A0A7M2XW30_9NOCA</name>
<dbReference type="EMBL" id="CP063453">
    <property type="protein sequence ID" value="QOW01935.1"/>
    <property type="molecule type" value="Genomic_DNA"/>
</dbReference>
<evidence type="ECO:0000313" key="3">
    <source>
        <dbReference type="Proteomes" id="UP000593818"/>
    </source>
</evidence>
<geneLocation type="plasmid" evidence="2 3">
    <name>pSID</name>
</geneLocation>
<evidence type="ECO:0000256" key="1">
    <source>
        <dbReference type="SAM" id="Phobius"/>
    </source>
</evidence>
<keyword evidence="1" id="KW-1133">Transmembrane helix</keyword>
<keyword evidence="1" id="KW-0812">Transmembrane</keyword>
<evidence type="ECO:0000313" key="2">
    <source>
        <dbReference type="EMBL" id="QOW01935.1"/>
    </source>
</evidence>